<sequence length="281" mass="30283">MPRHRPTGTAPLPLIGPGIVGAGIEVACEYGCLPSGYGPLTRATIVSLGATTATVRVYGETTTRRVPNDMIRLYHRQELAEQYPRDRRDVARPYGGGCTNPRTWQWLPHYAWIGWTIAEHLQYARGERPLAGEPARPPARLVIVGCGWRKRERATDAFDLYVGSYYRAARRAADALLAAADDGYQAILSAKYGLLDLHDVIGPYDVRMGQPGAIGADTVAYQAQQQGLLGARKVVVLAGRAYADVVTSVWPHAQRPLDGTAGIGEQLQRLAAIAAAGATAG</sequence>
<reference evidence="2" key="1">
    <citation type="journal article" date="2014" name="Int. J. Syst. Evol. Microbiol.">
        <title>Complete genome sequence of Corynebacterium casei LMG S-19264T (=DSM 44701T), isolated from a smear-ripened cheese.</title>
        <authorList>
            <consortium name="US DOE Joint Genome Institute (JGI-PGF)"/>
            <person name="Walter F."/>
            <person name="Albersmeier A."/>
            <person name="Kalinowski J."/>
            <person name="Ruckert C."/>
        </authorList>
    </citation>
    <scope>NUCLEOTIDE SEQUENCE</scope>
    <source>
        <strain evidence="2">JCM 19831</strain>
    </source>
</reference>
<proteinExistence type="predicted"/>
<dbReference type="AlphaFoldDB" id="A0A917X8N0"/>
<organism evidence="2 3">
    <name type="scientific">Dactylosporangium sucinum</name>
    <dbReference type="NCBI Taxonomy" id="1424081"/>
    <lineage>
        <taxon>Bacteria</taxon>
        <taxon>Bacillati</taxon>
        <taxon>Actinomycetota</taxon>
        <taxon>Actinomycetes</taxon>
        <taxon>Micromonosporales</taxon>
        <taxon>Micromonosporaceae</taxon>
        <taxon>Dactylosporangium</taxon>
    </lineage>
</organism>
<evidence type="ECO:0000259" key="1">
    <source>
        <dbReference type="Pfam" id="PF21818"/>
    </source>
</evidence>
<evidence type="ECO:0000313" key="3">
    <source>
        <dbReference type="Proteomes" id="UP000642070"/>
    </source>
</evidence>
<dbReference type="Pfam" id="PF21818">
    <property type="entry name" value="DUF6884"/>
    <property type="match status" value="1"/>
</dbReference>
<evidence type="ECO:0000313" key="2">
    <source>
        <dbReference type="EMBL" id="GGM90028.1"/>
    </source>
</evidence>
<keyword evidence="3" id="KW-1185">Reference proteome</keyword>
<dbReference type="InterPro" id="IPR049251">
    <property type="entry name" value="DUF6884"/>
</dbReference>
<comment type="caution">
    <text evidence="2">The sequence shown here is derived from an EMBL/GenBank/DDBJ whole genome shotgun (WGS) entry which is preliminary data.</text>
</comment>
<reference evidence="2" key="2">
    <citation type="submission" date="2020-09" db="EMBL/GenBank/DDBJ databases">
        <authorList>
            <person name="Sun Q."/>
            <person name="Ohkuma M."/>
        </authorList>
    </citation>
    <scope>NUCLEOTIDE SEQUENCE</scope>
    <source>
        <strain evidence="2">JCM 19831</strain>
    </source>
</reference>
<name>A0A917X8N0_9ACTN</name>
<protein>
    <recommendedName>
        <fullName evidence="1">DUF6884 domain-containing protein</fullName>
    </recommendedName>
</protein>
<feature type="domain" description="DUF6884" evidence="1">
    <location>
        <begin position="142"/>
        <end position="270"/>
    </location>
</feature>
<accession>A0A917X8N0</accession>
<gene>
    <name evidence="2" type="ORF">GCM10007977_110100</name>
</gene>
<dbReference type="Proteomes" id="UP000642070">
    <property type="component" value="Unassembled WGS sequence"/>
</dbReference>
<dbReference type="EMBL" id="BMPI01000136">
    <property type="protein sequence ID" value="GGM90028.1"/>
    <property type="molecule type" value="Genomic_DNA"/>
</dbReference>
<dbReference type="RefSeq" id="WP_190258139.1">
    <property type="nucleotide sequence ID" value="NZ_BMPI01000136.1"/>
</dbReference>